<dbReference type="EMBL" id="QRBI01000148">
    <property type="protein sequence ID" value="RMB99632.1"/>
    <property type="molecule type" value="Genomic_DNA"/>
</dbReference>
<evidence type="ECO:0000256" key="1">
    <source>
        <dbReference type="SAM" id="MobiDB-lite"/>
    </source>
</evidence>
<dbReference type="Proteomes" id="UP000269221">
    <property type="component" value="Unassembled WGS sequence"/>
</dbReference>
<comment type="caution">
    <text evidence="2">The sequence shown here is derived from an EMBL/GenBank/DDBJ whole genome shotgun (WGS) entry which is preliminary data.</text>
</comment>
<keyword evidence="3" id="KW-1185">Reference proteome</keyword>
<proteinExistence type="predicted"/>
<protein>
    <submittedName>
        <fullName evidence="2">Uncharacterized protein</fullName>
    </submittedName>
</protein>
<organism evidence="2 3">
    <name type="scientific">Hirundo rustica rustica</name>
    <dbReference type="NCBI Taxonomy" id="333673"/>
    <lineage>
        <taxon>Eukaryota</taxon>
        <taxon>Metazoa</taxon>
        <taxon>Chordata</taxon>
        <taxon>Craniata</taxon>
        <taxon>Vertebrata</taxon>
        <taxon>Euteleostomi</taxon>
        <taxon>Archelosauria</taxon>
        <taxon>Archosauria</taxon>
        <taxon>Dinosauria</taxon>
        <taxon>Saurischia</taxon>
        <taxon>Theropoda</taxon>
        <taxon>Coelurosauria</taxon>
        <taxon>Aves</taxon>
        <taxon>Neognathae</taxon>
        <taxon>Neoaves</taxon>
        <taxon>Telluraves</taxon>
        <taxon>Australaves</taxon>
        <taxon>Passeriformes</taxon>
        <taxon>Sylvioidea</taxon>
        <taxon>Hirundinidae</taxon>
        <taxon>Hirundo</taxon>
    </lineage>
</organism>
<gene>
    <name evidence="2" type="ORF">DUI87_23885</name>
</gene>
<dbReference type="AlphaFoldDB" id="A0A3M0JF99"/>
<evidence type="ECO:0000313" key="3">
    <source>
        <dbReference type="Proteomes" id="UP000269221"/>
    </source>
</evidence>
<accession>A0A3M0JF99</accession>
<evidence type="ECO:0000313" key="2">
    <source>
        <dbReference type="EMBL" id="RMB99632.1"/>
    </source>
</evidence>
<name>A0A3M0JF99_HIRRU</name>
<feature type="region of interest" description="Disordered" evidence="1">
    <location>
        <begin position="1"/>
        <end position="20"/>
    </location>
</feature>
<sequence length="96" mass="11030">MPEAPPEAAEYTKQENPGLADVLNEKFPESRHQRPEQRRESNFIGLYADIRRPSEIFLGSPVTVTSRDNSLQISPELILGKLKSKEKMRTDRRYSS</sequence>
<reference evidence="2 3" key="1">
    <citation type="submission" date="2018-07" db="EMBL/GenBank/DDBJ databases">
        <title>A high quality draft genome assembly of the barn swallow (H. rustica rustica).</title>
        <authorList>
            <person name="Formenti G."/>
            <person name="Chiara M."/>
            <person name="Poveda L."/>
            <person name="Francoijs K.-J."/>
            <person name="Bonisoli-Alquati A."/>
            <person name="Canova L."/>
            <person name="Gianfranceschi L."/>
            <person name="Horner D.S."/>
            <person name="Saino N."/>
        </authorList>
    </citation>
    <scope>NUCLEOTIDE SEQUENCE [LARGE SCALE GENOMIC DNA]</scope>
    <source>
        <strain evidence="2">Chelidonia</strain>
        <tissue evidence="2">Blood</tissue>
    </source>
</reference>